<dbReference type="Proteomes" id="UP001642409">
    <property type="component" value="Unassembled WGS sequence"/>
</dbReference>
<accession>A0AA86UMR5</accession>
<reference evidence="2 3" key="2">
    <citation type="submission" date="2024-07" db="EMBL/GenBank/DDBJ databases">
        <authorList>
            <person name="Akdeniz Z."/>
        </authorList>
    </citation>
    <scope>NUCLEOTIDE SEQUENCE [LARGE SCALE GENOMIC DNA]</scope>
</reference>
<evidence type="ECO:0000313" key="1">
    <source>
        <dbReference type="EMBL" id="CAI9957446.1"/>
    </source>
</evidence>
<dbReference type="AlphaFoldDB" id="A0AA86UMR5"/>
<comment type="caution">
    <text evidence="1">The sequence shown here is derived from an EMBL/GenBank/DDBJ whole genome shotgun (WGS) entry which is preliminary data.</text>
</comment>
<proteinExistence type="predicted"/>
<name>A0AA86UMR5_9EUKA</name>
<protein>
    <submittedName>
        <fullName evidence="1">Uncharacterized protein</fullName>
    </submittedName>
</protein>
<organism evidence="1">
    <name type="scientific">Hexamita inflata</name>
    <dbReference type="NCBI Taxonomy" id="28002"/>
    <lineage>
        <taxon>Eukaryota</taxon>
        <taxon>Metamonada</taxon>
        <taxon>Diplomonadida</taxon>
        <taxon>Hexamitidae</taxon>
        <taxon>Hexamitinae</taxon>
        <taxon>Hexamita</taxon>
    </lineage>
</organism>
<reference evidence="1" key="1">
    <citation type="submission" date="2023-06" db="EMBL/GenBank/DDBJ databases">
        <authorList>
            <person name="Kurt Z."/>
        </authorList>
    </citation>
    <scope>NUCLEOTIDE SEQUENCE</scope>
</reference>
<evidence type="ECO:0000313" key="2">
    <source>
        <dbReference type="EMBL" id="CAL6004986.1"/>
    </source>
</evidence>
<gene>
    <name evidence="2" type="ORF">HINF_LOCUS19148</name>
    <name evidence="1" type="ORF">HINF_LOCUS45091</name>
</gene>
<evidence type="ECO:0000313" key="3">
    <source>
        <dbReference type="Proteomes" id="UP001642409"/>
    </source>
</evidence>
<dbReference type="EMBL" id="CAXDID020000050">
    <property type="protein sequence ID" value="CAL6004986.1"/>
    <property type="molecule type" value="Genomic_DNA"/>
</dbReference>
<sequence>MQLNETNSEPVPDKIISPIPLQDILLSAHADISTNLLAFLSMGQMPQLNQSVKTCYKAMSLIDVLHDYCPSIVSLGATLVTPSTWKLLSASNLKVRLEIFRRVLCDPLYTKPIDTSLFDPEYQVSDAISIASLDYKFPFVQFSSNSASLSPFFNKDYYFKQTEEFMFELAQTCNKQLKQKQKLYIQGNILFIENPGFVVQLYFYQFRDFKDAYTDTNSLQFMFYQLNQKKNLNGYNTLEFQNYINLVGKKKISNNFILSVCLYYDYLNTDQQFKEYTLNRKDSQNYFVFQNTGHNSNRWRQECKDFKSPEYLDTAPVIAIVFKTAGQLDGFHKTNTIRELYSQKFYDELKMYKYSTIRDLEQKTFVLSNLTQHDLYIVSFYRLNYNYPYGFKQFQTGENIQFDQFENYLFDLNCKLLQQTHKDKIEQIPGTLIQNKIEIQLNNNCKYVYTLGLNTTQIIHNKQDVTAQFEQLNAAPLTADVDNLNKLSDLFVLKQQFKIARFSKNPGFEVYIQQAIKLVFHPNKCSIVLQVLSNKFEFDLNQNRISLKQLEQQLNDQNALQKINEFLLQNNYIINNNVYQFGDQIVYEGNSVLALVNRIFKNRPHSIQQKAVKREFKKSEFTVQQNQIGQYQYLNISNGEQVFTGNIGIQFEQNVTELVIQVLQVLNKFKLDSYSMQNKLIFKIASFKSTIGLSFQLPVNFAPTLFSINNCKKFVALTEENSKMELTPSKKVILSSFTSANEVLLGQRIINIEQQLKLKQNSNINTYLNDLKVLIEAQNFINKTQQRRETVGIKLERSLEDLQENEHRKREIEKREIRRIRIGDTVLELGRELIIKKFQ</sequence>
<dbReference type="EMBL" id="CATOUU010000889">
    <property type="protein sequence ID" value="CAI9957446.1"/>
    <property type="molecule type" value="Genomic_DNA"/>
</dbReference>
<keyword evidence="3" id="KW-1185">Reference proteome</keyword>